<comment type="similarity">
    <text evidence="2">Belongs to the ABC transporter superfamily. ABCB family. Multidrug resistance exporter (TC 3.A.1.201) subfamily.</text>
</comment>
<dbReference type="Gene3D" id="1.20.1560.10">
    <property type="entry name" value="ABC transporter type 1, transmembrane domain"/>
    <property type="match status" value="2"/>
</dbReference>
<evidence type="ECO:0000256" key="6">
    <source>
        <dbReference type="ARBA" id="ARBA00022741"/>
    </source>
</evidence>
<dbReference type="InterPro" id="IPR003439">
    <property type="entry name" value="ABC_transporter-like_ATP-bd"/>
</dbReference>
<dbReference type="CDD" id="cd03249">
    <property type="entry name" value="ABC_MTABC3_MDL1_MDL2"/>
    <property type="match status" value="2"/>
</dbReference>
<dbReference type="CDD" id="cd18577">
    <property type="entry name" value="ABC_6TM_Pgp_ABCB1_D1_like"/>
    <property type="match status" value="1"/>
</dbReference>
<evidence type="ECO:0000256" key="8">
    <source>
        <dbReference type="ARBA" id="ARBA00022989"/>
    </source>
</evidence>
<feature type="domain" description="ABC transmembrane type-1" evidence="15">
    <location>
        <begin position="726"/>
        <end position="1009"/>
    </location>
</feature>
<evidence type="ECO:0000256" key="3">
    <source>
        <dbReference type="ARBA" id="ARBA00022448"/>
    </source>
</evidence>
<organism evidence="16 17">
    <name type="scientific">Linum trigynum</name>
    <dbReference type="NCBI Taxonomy" id="586398"/>
    <lineage>
        <taxon>Eukaryota</taxon>
        <taxon>Viridiplantae</taxon>
        <taxon>Streptophyta</taxon>
        <taxon>Embryophyta</taxon>
        <taxon>Tracheophyta</taxon>
        <taxon>Spermatophyta</taxon>
        <taxon>Magnoliopsida</taxon>
        <taxon>eudicotyledons</taxon>
        <taxon>Gunneridae</taxon>
        <taxon>Pentapetalae</taxon>
        <taxon>rosids</taxon>
        <taxon>fabids</taxon>
        <taxon>Malpighiales</taxon>
        <taxon>Linaceae</taxon>
        <taxon>Linum</taxon>
    </lineage>
</organism>
<dbReference type="InterPro" id="IPR003593">
    <property type="entry name" value="AAA+_ATPase"/>
</dbReference>
<feature type="transmembrane region" description="Helical" evidence="13">
    <location>
        <begin position="866"/>
        <end position="883"/>
    </location>
</feature>
<feature type="compositionally biased region" description="Polar residues" evidence="12">
    <location>
        <begin position="684"/>
        <end position="698"/>
    </location>
</feature>
<evidence type="ECO:0000256" key="4">
    <source>
        <dbReference type="ARBA" id="ARBA00022692"/>
    </source>
</evidence>
<keyword evidence="3" id="KW-0813">Transport</keyword>
<feature type="transmembrane region" description="Helical" evidence="13">
    <location>
        <begin position="302"/>
        <end position="323"/>
    </location>
</feature>
<gene>
    <name evidence="16" type="ORF">LTRI10_LOCUS10268</name>
</gene>
<dbReference type="GO" id="GO:0005743">
    <property type="term" value="C:mitochondrial inner membrane"/>
    <property type="evidence" value="ECO:0007669"/>
    <property type="project" value="TreeGrafter"/>
</dbReference>
<dbReference type="Pfam" id="PF00005">
    <property type="entry name" value="ABC_tran"/>
    <property type="match status" value="2"/>
</dbReference>
<dbReference type="Proteomes" id="UP001497516">
    <property type="component" value="Chromosome 2"/>
</dbReference>
<feature type="transmembrane region" description="Helical" evidence="13">
    <location>
        <begin position="947"/>
        <end position="968"/>
    </location>
</feature>
<dbReference type="FunFam" id="3.40.50.300:FF:000066">
    <property type="entry name" value="ABC transporter B family member 1"/>
    <property type="match status" value="1"/>
</dbReference>
<feature type="domain" description="ABC transporter" evidence="14">
    <location>
        <begin position="1045"/>
        <end position="1289"/>
    </location>
</feature>
<evidence type="ECO:0000256" key="10">
    <source>
        <dbReference type="ARBA" id="ARBA00023180"/>
    </source>
</evidence>
<dbReference type="PROSITE" id="PS50929">
    <property type="entry name" value="ABC_TM1F"/>
    <property type="match status" value="2"/>
</dbReference>
<feature type="domain" description="ABC transmembrane type-1" evidence="15">
    <location>
        <begin position="68"/>
        <end position="355"/>
    </location>
</feature>
<dbReference type="InterPro" id="IPR036640">
    <property type="entry name" value="ABC1_TM_sf"/>
</dbReference>
<evidence type="ECO:0000256" key="9">
    <source>
        <dbReference type="ARBA" id="ARBA00023136"/>
    </source>
</evidence>
<feature type="transmembrane region" description="Helical" evidence="13">
    <location>
        <begin position="842"/>
        <end position="860"/>
    </location>
</feature>
<keyword evidence="4 13" id="KW-0812">Transmembrane</keyword>
<evidence type="ECO:0000256" key="11">
    <source>
        <dbReference type="ARBA" id="ARBA00062948"/>
    </source>
</evidence>
<feature type="transmembrane region" description="Helical" evidence="13">
    <location>
        <begin position="114"/>
        <end position="135"/>
    </location>
</feature>
<dbReference type="SUPFAM" id="SSF52540">
    <property type="entry name" value="P-loop containing nucleoside triphosphate hydrolases"/>
    <property type="match status" value="2"/>
</dbReference>
<dbReference type="GO" id="GO:0015421">
    <property type="term" value="F:ABC-type oligopeptide transporter activity"/>
    <property type="evidence" value="ECO:0007669"/>
    <property type="project" value="TreeGrafter"/>
</dbReference>
<evidence type="ECO:0000259" key="14">
    <source>
        <dbReference type="PROSITE" id="PS50893"/>
    </source>
</evidence>
<feature type="region of interest" description="Disordered" evidence="12">
    <location>
        <begin position="638"/>
        <end position="662"/>
    </location>
</feature>
<evidence type="ECO:0000256" key="1">
    <source>
        <dbReference type="ARBA" id="ARBA00004651"/>
    </source>
</evidence>
<feature type="compositionally biased region" description="Basic and acidic residues" evidence="12">
    <location>
        <begin position="645"/>
        <end position="655"/>
    </location>
</feature>
<keyword evidence="9 13" id="KW-0472">Membrane</keyword>
<dbReference type="SMART" id="SM00382">
    <property type="entry name" value="AAA"/>
    <property type="match status" value="2"/>
</dbReference>
<proteinExistence type="inferred from homology"/>
<dbReference type="CDD" id="cd18578">
    <property type="entry name" value="ABC_6TM_Pgp_ABCB1_D2_like"/>
    <property type="match status" value="1"/>
</dbReference>
<keyword evidence="6" id="KW-0547">Nucleotide-binding</keyword>
<feature type="region of interest" description="Disordered" evidence="12">
    <location>
        <begin position="1"/>
        <end position="42"/>
    </location>
</feature>
<dbReference type="GO" id="GO:0016887">
    <property type="term" value="F:ATP hydrolysis activity"/>
    <property type="evidence" value="ECO:0007669"/>
    <property type="project" value="InterPro"/>
</dbReference>
<dbReference type="PROSITE" id="PS00211">
    <property type="entry name" value="ABC_TRANSPORTER_1"/>
    <property type="match status" value="2"/>
</dbReference>
<dbReference type="InterPro" id="IPR017871">
    <property type="entry name" value="ABC_transporter-like_CS"/>
</dbReference>
<dbReference type="SUPFAM" id="SSF90123">
    <property type="entry name" value="ABC transporter transmembrane region"/>
    <property type="match status" value="2"/>
</dbReference>
<reference evidence="16 17" key="1">
    <citation type="submission" date="2024-04" db="EMBL/GenBank/DDBJ databases">
        <authorList>
            <person name="Fracassetti M."/>
        </authorList>
    </citation>
    <scope>NUCLEOTIDE SEQUENCE [LARGE SCALE GENOMIC DNA]</scope>
</reference>
<feature type="domain" description="ABC transporter" evidence="14">
    <location>
        <begin position="397"/>
        <end position="633"/>
    </location>
</feature>
<keyword evidence="8 13" id="KW-1133">Transmembrane helix</keyword>
<feature type="transmembrane region" description="Helical" evidence="13">
    <location>
        <begin position="54"/>
        <end position="79"/>
    </location>
</feature>
<evidence type="ECO:0000313" key="16">
    <source>
        <dbReference type="EMBL" id="CAL1365642.1"/>
    </source>
</evidence>
<feature type="transmembrane region" description="Helical" evidence="13">
    <location>
        <begin position="721"/>
        <end position="746"/>
    </location>
</feature>
<dbReference type="GO" id="GO:0090374">
    <property type="term" value="P:oligopeptide export from mitochondrion"/>
    <property type="evidence" value="ECO:0007669"/>
    <property type="project" value="TreeGrafter"/>
</dbReference>
<name>A0AAV2D3B9_9ROSI</name>
<evidence type="ECO:0000256" key="12">
    <source>
        <dbReference type="SAM" id="MobiDB-lite"/>
    </source>
</evidence>
<dbReference type="InterPro" id="IPR011527">
    <property type="entry name" value="ABC1_TM_dom"/>
</dbReference>
<protein>
    <submittedName>
        <fullName evidence="16">Uncharacterized protein</fullName>
    </submittedName>
</protein>
<dbReference type="InterPro" id="IPR039421">
    <property type="entry name" value="Type_1_exporter"/>
</dbReference>
<keyword evidence="17" id="KW-1185">Reference proteome</keyword>
<comment type="subcellular location">
    <subcellularLocation>
        <location evidence="1">Cell membrane</location>
        <topology evidence="1">Multi-pass membrane protein</topology>
    </subcellularLocation>
</comment>
<keyword evidence="7" id="KW-0067">ATP-binding</keyword>
<accession>A0AAV2D3B9</accession>
<feature type="compositionally biased region" description="Basic and acidic residues" evidence="12">
    <location>
        <begin position="17"/>
        <end position="42"/>
    </location>
</feature>
<evidence type="ECO:0000259" key="15">
    <source>
        <dbReference type="PROSITE" id="PS50929"/>
    </source>
</evidence>
<evidence type="ECO:0000256" key="5">
    <source>
        <dbReference type="ARBA" id="ARBA00022737"/>
    </source>
</evidence>
<dbReference type="GO" id="GO:0005886">
    <property type="term" value="C:plasma membrane"/>
    <property type="evidence" value="ECO:0007669"/>
    <property type="project" value="UniProtKB-SubCell"/>
</dbReference>
<dbReference type="PANTHER" id="PTHR43394:SF1">
    <property type="entry name" value="ATP-BINDING CASSETTE SUB-FAMILY B MEMBER 10, MITOCHONDRIAL"/>
    <property type="match status" value="1"/>
</dbReference>
<dbReference type="PANTHER" id="PTHR43394">
    <property type="entry name" value="ATP-DEPENDENT PERMEASE MDL1, MITOCHONDRIAL"/>
    <property type="match status" value="1"/>
</dbReference>
<dbReference type="PROSITE" id="PS50893">
    <property type="entry name" value="ABC_TRANSPORTER_2"/>
    <property type="match status" value="2"/>
</dbReference>
<dbReference type="InterPro" id="IPR027417">
    <property type="entry name" value="P-loop_NTPase"/>
</dbReference>
<feature type="region of interest" description="Disordered" evidence="12">
    <location>
        <begin position="682"/>
        <end position="702"/>
    </location>
</feature>
<evidence type="ECO:0000256" key="2">
    <source>
        <dbReference type="ARBA" id="ARBA00007577"/>
    </source>
</evidence>
<evidence type="ECO:0000313" key="17">
    <source>
        <dbReference type="Proteomes" id="UP001497516"/>
    </source>
</evidence>
<keyword evidence="5" id="KW-0677">Repeat</keyword>
<sequence length="1294" mass="141888">MEQEKHKEDGEVDDDDRGSSGRARVDEGDDGDVKKEKEKEEAARKSRAVPFRKLLMYADGLDWLLMGLGVLGSVVHGMAQPVGYLLLGKALDAFGNNINDDVAMVKALDKVIPFVWYMAIATFPAGVLEIGCWMYSSERQLARWRIEYLKSVLGQEVGAFDTELTTGKIITGVTNHMSIIQDAIGEKLGHFLSSFATFFSGVFIAAICSWEVSLLTLMVVPMILGIGATYTKKMNAISALKMGYLSEATSMVEETITQIKTVFAFVGESRGVKAFTECITRQLSLSKVEALTKGIGTGMFQAVTFCSWAIIIWIGALVVTSGRSAGGDVIAAVMSILFGAISLTYAAPDMQVFNQAMVAGNEILQVIQRKPKIATHHHDSKSAKTTALVLDKVDGNIEVRDVYFAYPSRPDMLVLKGFSLSIPAGKMVALVGSSGCGKSTIISLVARFYDPLRGDVLIDNHNIKDLELGSLRNKIGAVSQEPSLFAGTIKDNLRVGNMEADDQKIQHASEMANAHSFISQLPNQYSTQVGQRGVQLSGGQKQRIAIARAIVKDPPILLLDEATSALDSESERLVQDALEKAMQGRTVILIAHRMSTIINADIIAVVENGQVAQTGTHRSLLESNAFYNNLCIMQNLNPDDDADADDHSSRTEAGSKETVTNAVIQEETTLPTDDDHLLQEQKDASQSYEAPSAVSDQQSKGKKRRRHNFFRIWYGLRKQEIVQASIGSFAAAFSGISKPFFGFYIITVGVAYYQGHARRKVGKYSIIFSLVGLISLFSHTLQHYFFGVVGEKAMTNLRRALYSGVLRNELGWFEKPENNISGLTSRIIHDTSSVKTIIADRMSVIVQCVSSILIATVVSIRVDWRMALVAWAVMPCHFIGGLIQAKSAKGFSGDSAASHRELVALTSESTSNIRTVASFCYEPHIIAKAQESLKKPMRNVRAQSIKFGIIQGVSLCLWNIAHAVALWYTTRLVERHQSSFKDGIRAYQIFSLTVPSITELWTLIPTVVSAMKVLSPTFETLDRKTEIDPDSPKTDDALKRVTGRIEFRNVEFNYPLRPEVAVLNNFSLEIEPGLKVALVGPSGAGKSSVLALLLRFYDPLKGSVLVDGKDVREYNLRGLRRQIGLVQQEPLLFSCSIRDNIAYGSEQATEAEVIQVSREANIHEFVSNLQDGYDTVVGDRGCQLSGGQKQRVAIARTLLKRPAILLLDEATSALDTESERSVVNALEMINESNNASSLSRITQITVAHRLSTIKKSDVIVVMDKGEIVEMGTHATLLMATAGVYSRLYELQNLG</sequence>
<evidence type="ECO:0000256" key="7">
    <source>
        <dbReference type="ARBA" id="ARBA00022840"/>
    </source>
</evidence>
<dbReference type="Pfam" id="PF00664">
    <property type="entry name" value="ABC_membrane"/>
    <property type="match status" value="2"/>
</dbReference>
<dbReference type="FunFam" id="3.40.50.300:FF:000205">
    <property type="entry name" value="ABC transporter B family member 4"/>
    <property type="match status" value="1"/>
</dbReference>
<feature type="transmembrane region" description="Helical" evidence="13">
    <location>
        <begin position="766"/>
        <end position="789"/>
    </location>
</feature>
<evidence type="ECO:0000256" key="13">
    <source>
        <dbReference type="SAM" id="Phobius"/>
    </source>
</evidence>
<feature type="transmembrane region" description="Helical" evidence="13">
    <location>
        <begin position="213"/>
        <end position="231"/>
    </location>
</feature>
<dbReference type="GO" id="GO:0005524">
    <property type="term" value="F:ATP binding"/>
    <property type="evidence" value="ECO:0007669"/>
    <property type="project" value="UniProtKB-KW"/>
</dbReference>
<keyword evidence="10" id="KW-0325">Glycoprotein</keyword>
<feature type="transmembrane region" description="Helical" evidence="13">
    <location>
        <begin position="329"/>
        <end position="347"/>
    </location>
</feature>
<dbReference type="Gene3D" id="3.40.50.300">
    <property type="entry name" value="P-loop containing nucleotide triphosphate hydrolases"/>
    <property type="match status" value="2"/>
</dbReference>
<comment type="subunit">
    <text evidence="11">Interacts with 1-naphthylphthalamic acid (NPA).</text>
</comment>
<dbReference type="EMBL" id="OZ034815">
    <property type="protein sequence ID" value="CAL1365642.1"/>
    <property type="molecule type" value="Genomic_DNA"/>
</dbReference>